<evidence type="ECO:0000313" key="2">
    <source>
        <dbReference type="EMBL" id="MFC3449973.1"/>
    </source>
</evidence>
<gene>
    <name evidence="2" type="ORF">ACFOSH_11080</name>
</gene>
<protein>
    <submittedName>
        <fullName evidence="2">Uncharacterized protein</fullName>
    </submittedName>
</protein>
<accession>A0ABV7NV51</accession>
<organism evidence="2 3">
    <name type="scientific">Amycolatopsis speibonae</name>
    <dbReference type="NCBI Taxonomy" id="1450224"/>
    <lineage>
        <taxon>Bacteria</taxon>
        <taxon>Bacillati</taxon>
        <taxon>Actinomycetota</taxon>
        <taxon>Actinomycetes</taxon>
        <taxon>Pseudonocardiales</taxon>
        <taxon>Pseudonocardiaceae</taxon>
        <taxon>Amycolatopsis</taxon>
    </lineage>
</organism>
<feature type="compositionally biased region" description="Low complexity" evidence="1">
    <location>
        <begin position="144"/>
        <end position="154"/>
    </location>
</feature>
<dbReference type="Proteomes" id="UP001595645">
    <property type="component" value="Unassembled WGS sequence"/>
</dbReference>
<feature type="region of interest" description="Disordered" evidence="1">
    <location>
        <begin position="59"/>
        <end position="194"/>
    </location>
</feature>
<evidence type="ECO:0000313" key="3">
    <source>
        <dbReference type="Proteomes" id="UP001595645"/>
    </source>
</evidence>
<reference evidence="3" key="1">
    <citation type="journal article" date="2019" name="Int. J. Syst. Evol. Microbiol.">
        <title>The Global Catalogue of Microorganisms (GCM) 10K type strain sequencing project: providing services to taxonomists for standard genome sequencing and annotation.</title>
        <authorList>
            <consortium name="The Broad Institute Genomics Platform"/>
            <consortium name="The Broad Institute Genome Sequencing Center for Infectious Disease"/>
            <person name="Wu L."/>
            <person name="Ma J."/>
        </authorList>
    </citation>
    <scope>NUCLEOTIDE SEQUENCE [LARGE SCALE GENOMIC DNA]</scope>
    <source>
        <strain evidence="3">CGMCC 4.7676</strain>
    </source>
</reference>
<feature type="compositionally biased region" description="Pro residues" evidence="1">
    <location>
        <begin position="134"/>
        <end position="143"/>
    </location>
</feature>
<feature type="compositionally biased region" description="Pro residues" evidence="1">
    <location>
        <begin position="112"/>
        <end position="123"/>
    </location>
</feature>
<dbReference type="RefSeq" id="WP_378238644.1">
    <property type="nucleotide sequence ID" value="NZ_JBHRWK010000014.1"/>
</dbReference>
<feature type="compositionally biased region" description="Low complexity" evidence="1">
    <location>
        <begin position="124"/>
        <end position="133"/>
    </location>
</feature>
<proteinExistence type="predicted"/>
<evidence type="ECO:0000256" key="1">
    <source>
        <dbReference type="SAM" id="MobiDB-lite"/>
    </source>
</evidence>
<sequence>MSAVDRLAAAMSRQDAAITEQAEQRGLRERHLADAKAQAAETMQKDAAVHDKYAAHMQELGKRSKEAGGWLTGKTTADRSHTIGFDIEDDDKPDARFAEFGARQVPDTSRPAPLPPPPPPVAPGVPGMPATVDVPPPAAPTPAPTGGMPEAPGAPGVPGTPGAPGTPARRRGRHARDDKGFDDDDFSNNSWMVD</sequence>
<name>A0ABV7NV51_9PSEU</name>
<comment type="caution">
    <text evidence="2">The sequence shown here is derived from an EMBL/GenBank/DDBJ whole genome shotgun (WGS) entry which is preliminary data.</text>
</comment>
<keyword evidence="3" id="KW-1185">Reference proteome</keyword>
<dbReference type="EMBL" id="JBHRWK010000014">
    <property type="protein sequence ID" value="MFC3449973.1"/>
    <property type="molecule type" value="Genomic_DNA"/>
</dbReference>